<reference evidence="15 16" key="1">
    <citation type="submission" date="2016-10" db="EMBL/GenBank/DDBJ databases">
        <authorList>
            <person name="de Groot N.N."/>
        </authorList>
    </citation>
    <scope>NUCLEOTIDE SEQUENCE [LARGE SCALE GENOMIC DNA]</scope>
    <source>
        <strain evidence="15 16">CPCC 202808</strain>
    </source>
</reference>
<keyword evidence="8" id="KW-0274">FAD</keyword>
<keyword evidence="17" id="KW-1185">Reference proteome</keyword>
<dbReference type="GO" id="GO:0009331">
    <property type="term" value="C:glycerol-3-phosphate dehydrogenase (FAD) complex"/>
    <property type="evidence" value="ECO:0007669"/>
    <property type="project" value="UniProtKB-UniRule"/>
</dbReference>
<sequence>MSANGRAHPQGSQVAAAAADRTALSAGRRRGDLAGAAGREFDLVVVGGGVTGAGVALDATARGLSVLLLEADDLASGTSSRSGKVFHGGLRYLEQLNFALVREALLERDLMVERLCPHLVEPEPFLFPFTRRWQRPYVGAGVAMYDLFRLTGPRSVPGHRHLTRRAALAQMPGLRPDDITGAVQYHDVRVDDARHTMTLARTAAGLGATVLTRTRVVGMLRDGQRVTGVRLQDLEDGGHVDVLAGVVVNAAGVWADEVQSLGGAPSIAVRPAKGVHLVVPADRIESQTGLIARTSDSVFIIRKWFDHWLMGTTDTPWDHDRGHPVASREDVDYLLGQANRWLKHPLGDADVVGVYAGLRPLLAGVPVRTRGGSDGSADRATTAALRRDHTVVEQPAGLVTVVGGKYTTYRLMARDAVDAAGRSLGRTIPASSTDRLPLLGATGYVAVRHQRDRLAREAGLEPEQVDHLLGRYGALTPDVLDLLTDRPELARPLPGASHYLAAEIAYAARSEGALHLMDALARRTRVFMETADRGVAAAPEAARVMASVLGWDEERRAAEVAAYTTAVEAERHAATMPTDDQAVRAWQTVAGAAAQ</sequence>
<dbReference type="PRINTS" id="PR01001">
    <property type="entry name" value="FADG3PDH"/>
</dbReference>
<evidence type="ECO:0000313" key="16">
    <source>
        <dbReference type="Proteomes" id="UP000199052"/>
    </source>
</evidence>
<evidence type="ECO:0000313" key="15">
    <source>
        <dbReference type="EMBL" id="SFH36866.1"/>
    </source>
</evidence>
<keyword evidence="9 11" id="KW-0560">Oxidoreductase</keyword>
<evidence type="ECO:0000256" key="6">
    <source>
        <dbReference type="ARBA" id="ARBA00022630"/>
    </source>
</evidence>
<evidence type="ECO:0000256" key="8">
    <source>
        <dbReference type="ARBA" id="ARBA00022827"/>
    </source>
</evidence>
<keyword evidence="7" id="KW-0319">Glycerol metabolism</keyword>
<evidence type="ECO:0000313" key="17">
    <source>
        <dbReference type="Proteomes" id="UP000533017"/>
    </source>
</evidence>
<dbReference type="GO" id="GO:0046168">
    <property type="term" value="P:glycerol-3-phosphate catabolic process"/>
    <property type="evidence" value="ECO:0007669"/>
    <property type="project" value="TreeGrafter"/>
</dbReference>
<evidence type="ECO:0000256" key="9">
    <source>
        <dbReference type="ARBA" id="ARBA00023002"/>
    </source>
</evidence>
<evidence type="ECO:0000256" key="5">
    <source>
        <dbReference type="ARBA" id="ARBA00022490"/>
    </source>
</evidence>
<proteinExistence type="inferred from homology"/>
<reference evidence="14 17" key="2">
    <citation type="submission" date="2020-07" db="EMBL/GenBank/DDBJ databases">
        <title>Sequencing the genomes of 1000 actinobacteria strains.</title>
        <authorList>
            <person name="Klenk H.-P."/>
        </authorList>
    </citation>
    <scope>NUCLEOTIDE SEQUENCE [LARGE SCALE GENOMIC DNA]</scope>
    <source>
        <strain evidence="14 17">DSM 45117</strain>
    </source>
</reference>
<keyword evidence="5" id="KW-0963">Cytoplasm</keyword>
<accession>A0A1I2ZH08</accession>
<protein>
    <recommendedName>
        <fullName evidence="4 11">Glycerol-3-phosphate dehydrogenase</fullName>
        <ecNumber evidence="4 11">1.1.5.3</ecNumber>
    </recommendedName>
</protein>
<evidence type="ECO:0000256" key="2">
    <source>
        <dbReference type="ARBA" id="ARBA00004496"/>
    </source>
</evidence>
<dbReference type="PROSITE" id="PS00977">
    <property type="entry name" value="FAD_G3PDH_1"/>
    <property type="match status" value="1"/>
</dbReference>
<evidence type="ECO:0000256" key="3">
    <source>
        <dbReference type="ARBA" id="ARBA00007330"/>
    </source>
</evidence>
<keyword evidence="6 11" id="KW-0285">Flavoprotein</keyword>
<name>A0A1I2ZH08_9ACTN</name>
<comment type="similarity">
    <text evidence="3 11">Belongs to the FAD-dependent glycerol-3-phosphate dehydrogenase family.</text>
</comment>
<dbReference type="InterPro" id="IPR006076">
    <property type="entry name" value="FAD-dep_OxRdtase"/>
</dbReference>
<dbReference type="EMBL" id="JACBZA010000001">
    <property type="protein sequence ID" value="NYH81978.1"/>
    <property type="molecule type" value="Genomic_DNA"/>
</dbReference>
<dbReference type="GO" id="GO:0004368">
    <property type="term" value="F:glycerol-3-phosphate dehydrogenase (quinone) activity"/>
    <property type="evidence" value="ECO:0007669"/>
    <property type="project" value="UniProtKB-EC"/>
</dbReference>
<dbReference type="PROSITE" id="PS00978">
    <property type="entry name" value="FAD_G3PDH_2"/>
    <property type="match status" value="1"/>
</dbReference>
<evidence type="ECO:0000259" key="13">
    <source>
        <dbReference type="Pfam" id="PF16901"/>
    </source>
</evidence>
<dbReference type="GO" id="GO:0006071">
    <property type="term" value="P:glycerol metabolic process"/>
    <property type="evidence" value="ECO:0007669"/>
    <property type="project" value="UniProtKB-KW"/>
</dbReference>
<feature type="domain" description="FAD dependent oxidoreductase" evidence="12">
    <location>
        <begin position="42"/>
        <end position="370"/>
    </location>
</feature>
<dbReference type="STRING" id="504797.SAMN05421678_11690"/>
<dbReference type="Gene3D" id="1.10.8.870">
    <property type="entry name" value="Alpha-glycerophosphate oxidase, cap domain"/>
    <property type="match status" value="1"/>
</dbReference>
<dbReference type="RefSeq" id="WP_237769023.1">
    <property type="nucleotide sequence ID" value="NZ_FOOI01000016.1"/>
</dbReference>
<comment type="cofactor">
    <cofactor evidence="1 11">
        <name>FAD</name>
        <dbReference type="ChEBI" id="CHEBI:57692"/>
    </cofactor>
</comment>
<evidence type="ECO:0000256" key="1">
    <source>
        <dbReference type="ARBA" id="ARBA00001974"/>
    </source>
</evidence>
<gene>
    <name evidence="14" type="ORF">FHR37_000829</name>
    <name evidence="15" type="ORF">SAMN05421678_11690</name>
</gene>
<dbReference type="InterPro" id="IPR000447">
    <property type="entry name" value="G3P_DH_FAD-dep"/>
</dbReference>
<dbReference type="Proteomes" id="UP000199052">
    <property type="component" value="Unassembled WGS sequence"/>
</dbReference>
<evidence type="ECO:0000259" key="12">
    <source>
        <dbReference type="Pfam" id="PF01266"/>
    </source>
</evidence>
<evidence type="ECO:0000313" key="14">
    <source>
        <dbReference type="EMBL" id="NYH81978.1"/>
    </source>
</evidence>
<dbReference type="Proteomes" id="UP000533017">
    <property type="component" value="Unassembled WGS sequence"/>
</dbReference>
<dbReference type="FunFam" id="1.10.8.870:FF:000003">
    <property type="entry name" value="Glycerol-3-phosphate dehydrogenase"/>
    <property type="match status" value="1"/>
</dbReference>
<dbReference type="SUPFAM" id="SSF51905">
    <property type="entry name" value="FAD/NAD(P)-binding domain"/>
    <property type="match status" value="1"/>
</dbReference>
<dbReference type="Gene3D" id="3.50.50.60">
    <property type="entry name" value="FAD/NAD(P)-binding domain"/>
    <property type="match status" value="1"/>
</dbReference>
<dbReference type="InterPro" id="IPR031656">
    <property type="entry name" value="DAO_C"/>
</dbReference>
<evidence type="ECO:0000256" key="4">
    <source>
        <dbReference type="ARBA" id="ARBA00013029"/>
    </source>
</evidence>
<comment type="subcellular location">
    <subcellularLocation>
        <location evidence="2">Cytoplasm</location>
    </subcellularLocation>
</comment>
<dbReference type="PANTHER" id="PTHR11985:SF31">
    <property type="entry name" value="GLYCEROL-3-PHOSPHATE DEHYDROGENASE 2"/>
    <property type="match status" value="1"/>
</dbReference>
<evidence type="ECO:0000256" key="11">
    <source>
        <dbReference type="RuleBase" id="RU361217"/>
    </source>
</evidence>
<organism evidence="15 16">
    <name type="scientific">Actinopolymorpha cephalotaxi</name>
    <dbReference type="NCBI Taxonomy" id="504797"/>
    <lineage>
        <taxon>Bacteria</taxon>
        <taxon>Bacillati</taxon>
        <taxon>Actinomycetota</taxon>
        <taxon>Actinomycetes</taxon>
        <taxon>Propionibacteriales</taxon>
        <taxon>Actinopolymorphaceae</taxon>
        <taxon>Actinopolymorpha</taxon>
    </lineage>
</organism>
<dbReference type="InterPro" id="IPR038299">
    <property type="entry name" value="DAO_C_sf"/>
</dbReference>
<evidence type="ECO:0000256" key="7">
    <source>
        <dbReference type="ARBA" id="ARBA00022798"/>
    </source>
</evidence>
<dbReference type="Gene3D" id="3.30.9.10">
    <property type="entry name" value="D-Amino Acid Oxidase, subunit A, domain 2"/>
    <property type="match status" value="1"/>
</dbReference>
<dbReference type="InterPro" id="IPR036188">
    <property type="entry name" value="FAD/NAD-bd_sf"/>
</dbReference>
<dbReference type="EC" id="1.1.5.3" evidence="4 11"/>
<dbReference type="PANTHER" id="PTHR11985">
    <property type="entry name" value="GLYCEROL-3-PHOSPHATE DEHYDROGENASE"/>
    <property type="match status" value="1"/>
</dbReference>
<dbReference type="EMBL" id="FOOI01000016">
    <property type="protein sequence ID" value="SFH36866.1"/>
    <property type="molecule type" value="Genomic_DNA"/>
</dbReference>
<dbReference type="AlphaFoldDB" id="A0A1I2ZH08"/>
<comment type="catalytic activity">
    <reaction evidence="10 11">
        <text>a quinone + sn-glycerol 3-phosphate = dihydroxyacetone phosphate + a quinol</text>
        <dbReference type="Rhea" id="RHEA:18977"/>
        <dbReference type="ChEBI" id="CHEBI:24646"/>
        <dbReference type="ChEBI" id="CHEBI:57597"/>
        <dbReference type="ChEBI" id="CHEBI:57642"/>
        <dbReference type="ChEBI" id="CHEBI:132124"/>
        <dbReference type="EC" id="1.1.5.3"/>
    </reaction>
</comment>
<dbReference type="Pfam" id="PF01266">
    <property type="entry name" value="DAO"/>
    <property type="match status" value="1"/>
</dbReference>
<dbReference type="Pfam" id="PF16901">
    <property type="entry name" value="DAO_C"/>
    <property type="match status" value="1"/>
</dbReference>
<feature type="domain" description="Alpha-glycerophosphate oxidase C-terminal" evidence="13">
    <location>
        <begin position="431"/>
        <end position="556"/>
    </location>
</feature>
<evidence type="ECO:0000256" key="10">
    <source>
        <dbReference type="ARBA" id="ARBA00049055"/>
    </source>
</evidence>